<dbReference type="OrthoDB" id="8828585at2759"/>
<dbReference type="GO" id="GO:0004177">
    <property type="term" value="F:aminopeptidase activity"/>
    <property type="evidence" value="ECO:0007669"/>
    <property type="project" value="TreeGrafter"/>
</dbReference>
<reference evidence="1 2" key="1">
    <citation type="submission" date="2019-03" db="EMBL/GenBank/DDBJ databases">
        <title>First draft genome of Liparis tanakae, snailfish: a comprehensive survey of snailfish specific genes.</title>
        <authorList>
            <person name="Kim W."/>
            <person name="Song I."/>
            <person name="Jeong J.-H."/>
            <person name="Kim D."/>
            <person name="Kim S."/>
            <person name="Ryu S."/>
            <person name="Song J.Y."/>
            <person name="Lee S.K."/>
        </authorList>
    </citation>
    <scope>NUCLEOTIDE SEQUENCE [LARGE SCALE GENOMIC DNA]</scope>
    <source>
        <tissue evidence="1">Muscle</tissue>
    </source>
</reference>
<dbReference type="GO" id="GO:0005634">
    <property type="term" value="C:nucleus"/>
    <property type="evidence" value="ECO:0007669"/>
    <property type="project" value="TreeGrafter"/>
</dbReference>
<gene>
    <name evidence="1" type="primary">LTA4H_2</name>
    <name evidence="1" type="ORF">EYF80_062359</name>
</gene>
<proteinExistence type="predicted"/>
<accession>A0A4Z2EEZ8</accession>
<evidence type="ECO:0000313" key="2">
    <source>
        <dbReference type="Proteomes" id="UP000314294"/>
    </source>
</evidence>
<dbReference type="GO" id="GO:0005829">
    <property type="term" value="C:cytosol"/>
    <property type="evidence" value="ECO:0007669"/>
    <property type="project" value="TreeGrafter"/>
</dbReference>
<dbReference type="GO" id="GO:0019370">
    <property type="term" value="P:leukotriene biosynthetic process"/>
    <property type="evidence" value="ECO:0007669"/>
    <property type="project" value="TreeGrafter"/>
</dbReference>
<dbReference type="AlphaFoldDB" id="A0A4Z2EEZ8"/>
<dbReference type="EMBL" id="SRLO01008198">
    <property type="protein sequence ID" value="TNN27497.1"/>
    <property type="molecule type" value="Genomic_DNA"/>
</dbReference>
<sequence length="167" mass="17878">MSADPCSFSSGTRSTTRHLNLVLHVDFSRRVLRGSVQLTLEALEDRFSALVSGPGPGPGPGPVGTPSGLRRVSVVTLQTLDTKALQIFSVTANGQAAQFTMGPKHSFKGTPLDITLPFDLSRGQHVVVEVAYETSPEASALQWLSPEQTAGGERPYLFSQCQVINNQ</sequence>
<dbReference type="SUPFAM" id="SSF63737">
    <property type="entry name" value="Leukotriene A4 hydrolase N-terminal domain"/>
    <property type="match status" value="1"/>
</dbReference>
<dbReference type="InterPro" id="IPR034015">
    <property type="entry name" value="M1_LTA4H"/>
</dbReference>
<dbReference type="PANTHER" id="PTHR45726:SF3">
    <property type="entry name" value="LEUKOTRIENE A-4 HYDROLASE"/>
    <property type="match status" value="1"/>
</dbReference>
<dbReference type="InterPro" id="IPR042097">
    <property type="entry name" value="Aminopeptidase_N-like_N_sf"/>
</dbReference>
<dbReference type="GO" id="GO:0004463">
    <property type="term" value="F:leukotriene-A4 hydrolase activity"/>
    <property type="evidence" value="ECO:0007669"/>
    <property type="project" value="TreeGrafter"/>
</dbReference>
<keyword evidence="1" id="KW-0378">Hydrolase</keyword>
<dbReference type="GO" id="GO:0004301">
    <property type="term" value="F:epoxide hydrolase activity"/>
    <property type="evidence" value="ECO:0007669"/>
    <property type="project" value="TreeGrafter"/>
</dbReference>
<dbReference type="GO" id="GO:0043171">
    <property type="term" value="P:peptide catabolic process"/>
    <property type="evidence" value="ECO:0007669"/>
    <property type="project" value="TreeGrafter"/>
</dbReference>
<organism evidence="1 2">
    <name type="scientific">Liparis tanakae</name>
    <name type="common">Tanaka's snailfish</name>
    <dbReference type="NCBI Taxonomy" id="230148"/>
    <lineage>
        <taxon>Eukaryota</taxon>
        <taxon>Metazoa</taxon>
        <taxon>Chordata</taxon>
        <taxon>Craniata</taxon>
        <taxon>Vertebrata</taxon>
        <taxon>Euteleostomi</taxon>
        <taxon>Actinopterygii</taxon>
        <taxon>Neopterygii</taxon>
        <taxon>Teleostei</taxon>
        <taxon>Neoteleostei</taxon>
        <taxon>Acanthomorphata</taxon>
        <taxon>Eupercaria</taxon>
        <taxon>Perciformes</taxon>
        <taxon>Cottioidei</taxon>
        <taxon>Cottales</taxon>
        <taxon>Liparidae</taxon>
        <taxon>Liparis</taxon>
    </lineage>
</organism>
<keyword evidence="2" id="KW-1185">Reference proteome</keyword>
<dbReference type="Proteomes" id="UP000314294">
    <property type="component" value="Unassembled WGS sequence"/>
</dbReference>
<protein>
    <submittedName>
        <fullName evidence="1">Leukotriene A-4 hydrolase</fullName>
    </submittedName>
</protein>
<comment type="caution">
    <text evidence="1">The sequence shown here is derived from an EMBL/GenBank/DDBJ whole genome shotgun (WGS) entry which is preliminary data.</text>
</comment>
<dbReference type="PANTHER" id="PTHR45726">
    <property type="entry name" value="LEUKOTRIENE A-4 HYDROLASE"/>
    <property type="match status" value="1"/>
</dbReference>
<name>A0A4Z2EEZ8_9TELE</name>
<evidence type="ECO:0000313" key="1">
    <source>
        <dbReference type="EMBL" id="TNN27497.1"/>
    </source>
</evidence>
<dbReference type="Gene3D" id="2.60.40.1730">
    <property type="entry name" value="tricorn interacting facor f3 domain"/>
    <property type="match status" value="1"/>
</dbReference>